<feature type="transmembrane region" description="Helical" evidence="1">
    <location>
        <begin position="159"/>
        <end position="177"/>
    </location>
</feature>
<keyword evidence="1" id="KW-0812">Transmembrane</keyword>
<keyword evidence="2" id="KW-1185">Reference proteome</keyword>
<keyword evidence="1" id="KW-1133">Transmembrane helix</keyword>
<dbReference type="KEGG" id="osn:115230598"/>
<keyword evidence="1" id="KW-0472">Membrane</keyword>
<feature type="transmembrane region" description="Helical" evidence="1">
    <location>
        <begin position="115"/>
        <end position="139"/>
    </location>
</feature>
<evidence type="ECO:0000313" key="2">
    <source>
        <dbReference type="Proteomes" id="UP000515154"/>
    </source>
</evidence>
<reference evidence="3" key="1">
    <citation type="submission" date="2025-08" db="UniProtKB">
        <authorList>
            <consortium name="RefSeq"/>
        </authorList>
    </citation>
    <scope>IDENTIFICATION</scope>
</reference>
<protein>
    <submittedName>
        <fullName evidence="3">Uncharacterized protein LOC115230598</fullName>
    </submittedName>
</protein>
<dbReference type="AlphaFoldDB" id="A0A6P7TW12"/>
<accession>A0A6P7TW12</accession>
<dbReference type="RefSeq" id="XP_029656599.1">
    <property type="nucleotide sequence ID" value="XM_029800739.2"/>
</dbReference>
<proteinExistence type="predicted"/>
<organism evidence="2 3">
    <name type="scientific">Octopus sinensis</name>
    <name type="common">East Asian common octopus</name>
    <dbReference type="NCBI Taxonomy" id="2607531"/>
    <lineage>
        <taxon>Eukaryota</taxon>
        <taxon>Metazoa</taxon>
        <taxon>Spiralia</taxon>
        <taxon>Lophotrochozoa</taxon>
        <taxon>Mollusca</taxon>
        <taxon>Cephalopoda</taxon>
        <taxon>Coleoidea</taxon>
        <taxon>Octopodiformes</taxon>
        <taxon>Octopoda</taxon>
        <taxon>Incirrata</taxon>
        <taxon>Octopodidae</taxon>
        <taxon>Octopus</taxon>
    </lineage>
</organism>
<evidence type="ECO:0000313" key="3">
    <source>
        <dbReference type="RefSeq" id="XP_029656599.1"/>
    </source>
</evidence>
<gene>
    <name evidence="3" type="primary">LOC115230598</name>
</gene>
<dbReference type="Proteomes" id="UP000515154">
    <property type="component" value="Unplaced"/>
</dbReference>
<evidence type="ECO:0000256" key="1">
    <source>
        <dbReference type="SAM" id="Phobius"/>
    </source>
</evidence>
<sequence>MLLWTQLRPLILSPMNRLQLPISKLCSGYFHRSSLNKIHCRRLTCSPKQWPPSSSISCSNSYVNITTQLQPTAQFAFGATTRKFSNGNQNIQSARRHEGDNIGQEYSLIYSNSSLAYYQTAQLFLQPTMILSIIGAGYLCYMSKNDFFLQDHVNYFEHPFVAGCMFFVFNSYLFFIVTRVSQSYLLRIYVHEDENNFVAIVPGLFMSRSQLHFTANDVTLSSRNVVLPFKRGNSVIKGRSFILHSDDFLIPKYYDILHPAKSDDDNDEK</sequence>
<name>A0A6P7TW12_9MOLL</name>